<protein>
    <recommendedName>
        <fullName evidence="8">Phosphatidic acid phosphatase type 2/haloperoxidase domain-containing protein</fullName>
    </recommendedName>
</protein>
<name>A0A8S1QRI9_9CILI</name>
<dbReference type="GO" id="GO:0005789">
    <property type="term" value="C:endoplasmic reticulum membrane"/>
    <property type="evidence" value="ECO:0007669"/>
    <property type="project" value="UniProtKB-SubCell"/>
</dbReference>
<sequence>MNKLILSALFTLVIIAYIVIDIVFNDEIWEASKTMALSMQQTIPVFEKLVYEFFTYIVFIPPIAAFYCFIYDNNKLNSLLYLSVVVISVTMNEILKNIYHQARPYMIEPDIKSLRCNSDFGKPSGHAQNSLVMLILMPVLLFPSIKQLRRHRVQDEYQKKIEKKENHTGYTISNLDKLDLENSSLQDDTIIQSKSKIAIKILLIAFILLSIIMTGISRIFLGVHSIGQVVLGWVWGLYITLMYIFVIHSSLKEQIQKLLSPQKNRFAEMNYLIPLALLILLIIIGLSIGLLILNDKVFYEDLEMDKWITRINECTSQNYTRTSPQILFNSCFQFTLIGAIITGLIVGAVLAQGVYDEGIFNKWRNNIPWQYHMKRLLLLLFPFLILIPFLFIRSDNVIVESSCKTFPMSFGAGFIITGVYPYLLRRFNLQIPGDFLFLHLRKQFPNDQGYNDIQKQIFEFSDSYR</sequence>
<feature type="transmembrane region" description="Helical" evidence="7">
    <location>
        <begin position="376"/>
        <end position="394"/>
    </location>
</feature>
<keyword evidence="4" id="KW-0256">Endoplasmic reticulum</keyword>
<dbReference type="PANTHER" id="PTHR14969">
    <property type="entry name" value="SPHINGOSINE-1-PHOSPHATE PHOSPHOHYDROLASE"/>
    <property type="match status" value="1"/>
</dbReference>
<keyword evidence="10" id="KW-1185">Reference proteome</keyword>
<dbReference type="CDD" id="cd01610">
    <property type="entry name" value="PAP2_like"/>
    <property type="match status" value="1"/>
</dbReference>
<dbReference type="AlphaFoldDB" id="A0A8S1QRI9"/>
<gene>
    <name evidence="9" type="ORF">PSON_ATCC_30995.1.T1140033</name>
</gene>
<feature type="domain" description="Phosphatidic acid phosphatase type 2/haloperoxidase" evidence="8">
    <location>
        <begin position="79"/>
        <end position="243"/>
    </location>
</feature>
<evidence type="ECO:0000256" key="4">
    <source>
        <dbReference type="ARBA" id="ARBA00022824"/>
    </source>
</evidence>
<evidence type="ECO:0000256" key="2">
    <source>
        <dbReference type="ARBA" id="ARBA00022692"/>
    </source>
</evidence>
<feature type="transmembrane region" description="Helical" evidence="7">
    <location>
        <begin position="406"/>
        <end position="424"/>
    </location>
</feature>
<evidence type="ECO:0000256" key="5">
    <source>
        <dbReference type="ARBA" id="ARBA00022989"/>
    </source>
</evidence>
<dbReference type="GO" id="GO:0042392">
    <property type="term" value="F:sphingosine-1-phosphate phosphatase activity"/>
    <property type="evidence" value="ECO:0007669"/>
    <property type="project" value="TreeGrafter"/>
</dbReference>
<evidence type="ECO:0000256" key="1">
    <source>
        <dbReference type="ARBA" id="ARBA00004477"/>
    </source>
</evidence>
<dbReference type="EMBL" id="CAJJDN010000114">
    <property type="protein sequence ID" value="CAD8117495.1"/>
    <property type="molecule type" value="Genomic_DNA"/>
</dbReference>
<evidence type="ECO:0000259" key="8">
    <source>
        <dbReference type="Pfam" id="PF01569"/>
    </source>
</evidence>
<keyword evidence="6 7" id="KW-0472">Membrane</keyword>
<feature type="transmembrane region" description="Helical" evidence="7">
    <location>
        <begin position="233"/>
        <end position="251"/>
    </location>
</feature>
<organism evidence="9 10">
    <name type="scientific">Paramecium sonneborni</name>
    <dbReference type="NCBI Taxonomy" id="65129"/>
    <lineage>
        <taxon>Eukaryota</taxon>
        <taxon>Sar</taxon>
        <taxon>Alveolata</taxon>
        <taxon>Ciliophora</taxon>
        <taxon>Intramacronucleata</taxon>
        <taxon>Oligohymenophorea</taxon>
        <taxon>Peniculida</taxon>
        <taxon>Parameciidae</taxon>
        <taxon>Paramecium</taxon>
    </lineage>
</organism>
<evidence type="ECO:0000313" key="9">
    <source>
        <dbReference type="EMBL" id="CAD8117495.1"/>
    </source>
</evidence>
<evidence type="ECO:0000256" key="3">
    <source>
        <dbReference type="ARBA" id="ARBA00022801"/>
    </source>
</evidence>
<comment type="caution">
    <text evidence="9">The sequence shown here is derived from an EMBL/GenBank/DDBJ whole genome shotgun (WGS) entry which is preliminary data.</text>
</comment>
<dbReference type="OrthoDB" id="303226at2759"/>
<keyword evidence="2 7" id="KW-0812">Transmembrane</keyword>
<evidence type="ECO:0000313" key="10">
    <source>
        <dbReference type="Proteomes" id="UP000692954"/>
    </source>
</evidence>
<evidence type="ECO:0000256" key="7">
    <source>
        <dbReference type="SAM" id="Phobius"/>
    </source>
</evidence>
<dbReference type="InterPro" id="IPR000326">
    <property type="entry name" value="PAP2/HPO"/>
</dbReference>
<proteinExistence type="predicted"/>
<feature type="transmembrane region" description="Helical" evidence="7">
    <location>
        <begin position="271"/>
        <end position="293"/>
    </location>
</feature>
<keyword evidence="5 7" id="KW-1133">Transmembrane helix</keyword>
<feature type="transmembrane region" description="Helical" evidence="7">
    <location>
        <begin position="201"/>
        <end position="221"/>
    </location>
</feature>
<feature type="transmembrane region" description="Helical" evidence="7">
    <location>
        <begin position="79"/>
        <end position="99"/>
    </location>
</feature>
<comment type="subcellular location">
    <subcellularLocation>
        <location evidence="1">Endoplasmic reticulum membrane</location>
        <topology evidence="1">Multi-pass membrane protein</topology>
    </subcellularLocation>
</comment>
<dbReference type="Pfam" id="PF01569">
    <property type="entry name" value="PAP2"/>
    <property type="match status" value="1"/>
</dbReference>
<feature type="transmembrane region" description="Helical" evidence="7">
    <location>
        <begin position="332"/>
        <end position="355"/>
    </location>
</feature>
<dbReference type="PANTHER" id="PTHR14969:SF28">
    <property type="entry name" value="DIHYDROSPHINGOSINE 1-PHOSPHATE PHOSPHATASE LCB3-RELATED"/>
    <property type="match status" value="1"/>
</dbReference>
<accession>A0A8S1QRI9</accession>
<feature type="transmembrane region" description="Helical" evidence="7">
    <location>
        <begin position="49"/>
        <end position="70"/>
    </location>
</feature>
<keyword evidence="3" id="KW-0378">Hydrolase</keyword>
<reference evidence="9" key="1">
    <citation type="submission" date="2021-01" db="EMBL/GenBank/DDBJ databases">
        <authorList>
            <consortium name="Genoscope - CEA"/>
            <person name="William W."/>
        </authorList>
    </citation>
    <scope>NUCLEOTIDE SEQUENCE</scope>
</reference>
<dbReference type="Proteomes" id="UP000692954">
    <property type="component" value="Unassembled WGS sequence"/>
</dbReference>
<evidence type="ECO:0000256" key="6">
    <source>
        <dbReference type="ARBA" id="ARBA00023136"/>
    </source>
</evidence>
<feature type="transmembrane region" description="Helical" evidence="7">
    <location>
        <begin position="127"/>
        <end position="145"/>
    </location>
</feature>